<dbReference type="AlphaFoldDB" id="A0A0F8ZKR4"/>
<keyword evidence="1" id="KW-1133">Transmembrane helix</keyword>
<accession>A0A0F8ZKR4</accession>
<dbReference type="EMBL" id="LAZR01047361">
    <property type="protein sequence ID" value="KKK94403.1"/>
    <property type="molecule type" value="Genomic_DNA"/>
</dbReference>
<protein>
    <submittedName>
        <fullName evidence="2">Uncharacterized protein</fullName>
    </submittedName>
</protein>
<name>A0A0F8ZKR4_9ZZZZ</name>
<keyword evidence="1" id="KW-0812">Transmembrane</keyword>
<proteinExistence type="predicted"/>
<evidence type="ECO:0000313" key="2">
    <source>
        <dbReference type="EMBL" id="KKK94403.1"/>
    </source>
</evidence>
<evidence type="ECO:0000256" key="1">
    <source>
        <dbReference type="SAM" id="Phobius"/>
    </source>
</evidence>
<organism evidence="2">
    <name type="scientific">marine sediment metagenome</name>
    <dbReference type="NCBI Taxonomy" id="412755"/>
    <lineage>
        <taxon>unclassified sequences</taxon>
        <taxon>metagenomes</taxon>
        <taxon>ecological metagenomes</taxon>
    </lineage>
</organism>
<keyword evidence="1" id="KW-0472">Membrane</keyword>
<gene>
    <name evidence="2" type="ORF">LCGC14_2683210</name>
</gene>
<feature type="transmembrane region" description="Helical" evidence="1">
    <location>
        <begin position="39"/>
        <end position="61"/>
    </location>
</feature>
<comment type="caution">
    <text evidence="2">The sequence shown here is derived from an EMBL/GenBank/DDBJ whole genome shotgun (WGS) entry which is preliminary data.</text>
</comment>
<feature type="non-terminal residue" evidence="2">
    <location>
        <position position="77"/>
    </location>
</feature>
<reference evidence="2" key="1">
    <citation type="journal article" date="2015" name="Nature">
        <title>Complex archaea that bridge the gap between prokaryotes and eukaryotes.</title>
        <authorList>
            <person name="Spang A."/>
            <person name="Saw J.H."/>
            <person name="Jorgensen S.L."/>
            <person name="Zaremba-Niedzwiedzka K."/>
            <person name="Martijn J."/>
            <person name="Lind A.E."/>
            <person name="van Eijk R."/>
            <person name="Schleper C."/>
            <person name="Guy L."/>
            <person name="Ettema T.J."/>
        </authorList>
    </citation>
    <scope>NUCLEOTIDE SEQUENCE</scope>
</reference>
<sequence>MFAVSHLRRSKEAAFWAPGISFGFGQIDASSTILVRTFLLPVILILFSSRAIIIWFCLLAVQAINEMIKFSSWMNVM</sequence>